<accession>A0AA36F689</accession>
<name>A0AA36F689_OCTVU</name>
<keyword evidence="2" id="KW-1185">Reference proteome</keyword>
<evidence type="ECO:0000313" key="2">
    <source>
        <dbReference type="Proteomes" id="UP001162480"/>
    </source>
</evidence>
<dbReference type="EMBL" id="OX597820">
    <property type="protein sequence ID" value="CAI9726007.1"/>
    <property type="molecule type" value="Genomic_DNA"/>
</dbReference>
<proteinExistence type="predicted"/>
<reference evidence="1" key="1">
    <citation type="submission" date="2023-08" db="EMBL/GenBank/DDBJ databases">
        <authorList>
            <person name="Alioto T."/>
            <person name="Alioto T."/>
            <person name="Gomez Garrido J."/>
        </authorList>
    </citation>
    <scope>NUCLEOTIDE SEQUENCE</scope>
</reference>
<sequence>MDMHMLRLVKYNYVESETTLRINTAVPLDVPITLPYLKIFFMGKKFIISVHVLRGGRTVTVNADIPGHDSGGFVAADVAAVSGRNVGVCAAIVTVSVVVSAA</sequence>
<protein>
    <submittedName>
        <fullName evidence="1">Uncharacterized protein</fullName>
    </submittedName>
</protein>
<evidence type="ECO:0000313" key="1">
    <source>
        <dbReference type="EMBL" id="CAI9726007.1"/>
    </source>
</evidence>
<gene>
    <name evidence="1" type="ORF">OCTVUL_1B011564</name>
</gene>
<dbReference type="AlphaFoldDB" id="A0AA36F689"/>
<dbReference type="Proteomes" id="UP001162480">
    <property type="component" value="Chromosome 7"/>
</dbReference>
<organism evidence="1 2">
    <name type="scientific">Octopus vulgaris</name>
    <name type="common">Common octopus</name>
    <dbReference type="NCBI Taxonomy" id="6645"/>
    <lineage>
        <taxon>Eukaryota</taxon>
        <taxon>Metazoa</taxon>
        <taxon>Spiralia</taxon>
        <taxon>Lophotrochozoa</taxon>
        <taxon>Mollusca</taxon>
        <taxon>Cephalopoda</taxon>
        <taxon>Coleoidea</taxon>
        <taxon>Octopodiformes</taxon>
        <taxon>Octopoda</taxon>
        <taxon>Incirrata</taxon>
        <taxon>Octopodidae</taxon>
        <taxon>Octopus</taxon>
    </lineage>
</organism>